<dbReference type="Gramene" id="OMERI10G06740.1">
    <property type="protein sequence ID" value="OMERI10G06740.1"/>
    <property type="gene ID" value="OMERI10G06740"/>
</dbReference>
<dbReference type="EnsemblPlants" id="OMERI10G06740.1">
    <property type="protein sequence ID" value="OMERI10G06740.1"/>
    <property type="gene ID" value="OMERI10G06740"/>
</dbReference>
<feature type="region of interest" description="Disordered" evidence="1">
    <location>
        <begin position="26"/>
        <end position="52"/>
    </location>
</feature>
<sequence length="68" mass="7471">SRVYRVKEKEISRLVSFSLSPPLLAPPPRRVAAEQGRAGWRSPSGEQSSGGEGILVQGHLLFSFPCRH</sequence>
<name>A0A0E0EXL8_9ORYZ</name>
<evidence type="ECO:0000256" key="1">
    <source>
        <dbReference type="SAM" id="MobiDB-lite"/>
    </source>
</evidence>
<reference evidence="2" key="2">
    <citation type="submission" date="2018-05" db="EMBL/GenBank/DDBJ databases">
        <title>OmerRS3 (Oryza meridionalis Reference Sequence Version 3).</title>
        <authorList>
            <person name="Zhang J."/>
            <person name="Kudrna D."/>
            <person name="Lee S."/>
            <person name="Talag J."/>
            <person name="Welchert J."/>
            <person name="Wing R.A."/>
        </authorList>
    </citation>
    <scope>NUCLEOTIDE SEQUENCE [LARGE SCALE GENOMIC DNA]</scope>
    <source>
        <strain evidence="2">cv. OR44</strain>
    </source>
</reference>
<organism evidence="2">
    <name type="scientific">Oryza meridionalis</name>
    <dbReference type="NCBI Taxonomy" id="40149"/>
    <lineage>
        <taxon>Eukaryota</taxon>
        <taxon>Viridiplantae</taxon>
        <taxon>Streptophyta</taxon>
        <taxon>Embryophyta</taxon>
        <taxon>Tracheophyta</taxon>
        <taxon>Spermatophyta</taxon>
        <taxon>Magnoliopsida</taxon>
        <taxon>Liliopsida</taxon>
        <taxon>Poales</taxon>
        <taxon>Poaceae</taxon>
        <taxon>BOP clade</taxon>
        <taxon>Oryzoideae</taxon>
        <taxon>Oryzeae</taxon>
        <taxon>Oryzinae</taxon>
        <taxon>Oryza</taxon>
    </lineage>
</organism>
<protein>
    <submittedName>
        <fullName evidence="2">Uncharacterized protein</fullName>
    </submittedName>
</protein>
<accession>A0A0E0EXL8</accession>
<reference evidence="2" key="1">
    <citation type="submission" date="2015-04" db="UniProtKB">
        <authorList>
            <consortium name="EnsemblPlants"/>
        </authorList>
    </citation>
    <scope>IDENTIFICATION</scope>
</reference>
<dbReference type="HOGENOM" id="CLU_2801612_0_0_1"/>
<evidence type="ECO:0000313" key="2">
    <source>
        <dbReference type="EnsemblPlants" id="OMERI10G06740.1"/>
    </source>
</evidence>
<proteinExistence type="predicted"/>
<dbReference type="Proteomes" id="UP000008021">
    <property type="component" value="Chromosome 10"/>
</dbReference>
<keyword evidence="3" id="KW-1185">Reference proteome</keyword>
<dbReference type="AlphaFoldDB" id="A0A0E0EXL8"/>
<evidence type="ECO:0000313" key="3">
    <source>
        <dbReference type="Proteomes" id="UP000008021"/>
    </source>
</evidence>